<name>A0ABS8VP40_DATST</name>
<proteinExistence type="predicted"/>
<sequence length="168" mass="19484">MLLNSGSYYYNNRLVILKYRELNFDFNQDMLSVITIWVKFIRLPVGYWSADALSKVASAMGRPLYMNSFTANTEKISYVRVLVKFCYECNMYEHDMTECWHHRDNGRNKGTEFMNLEGRAPIEEYDGILFEPLEQEGKKEGNTVIERTGELGGGYEDSVGKYMPSQPP</sequence>
<organism evidence="2 3">
    <name type="scientific">Datura stramonium</name>
    <name type="common">Jimsonweed</name>
    <name type="synonym">Common thornapple</name>
    <dbReference type="NCBI Taxonomy" id="4076"/>
    <lineage>
        <taxon>Eukaryota</taxon>
        <taxon>Viridiplantae</taxon>
        <taxon>Streptophyta</taxon>
        <taxon>Embryophyta</taxon>
        <taxon>Tracheophyta</taxon>
        <taxon>Spermatophyta</taxon>
        <taxon>Magnoliopsida</taxon>
        <taxon>eudicotyledons</taxon>
        <taxon>Gunneridae</taxon>
        <taxon>Pentapetalae</taxon>
        <taxon>asterids</taxon>
        <taxon>lamiids</taxon>
        <taxon>Solanales</taxon>
        <taxon>Solanaceae</taxon>
        <taxon>Solanoideae</taxon>
        <taxon>Datureae</taxon>
        <taxon>Datura</taxon>
    </lineage>
</organism>
<dbReference type="PANTHER" id="PTHR31286">
    <property type="entry name" value="GLYCINE-RICH CELL WALL STRUCTURAL PROTEIN 1.8-LIKE"/>
    <property type="match status" value="1"/>
</dbReference>
<gene>
    <name evidence="2" type="ORF">HAX54_038646</name>
</gene>
<comment type="caution">
    <text evidence="2">The sequence shown here is derived from an EMBL/GenBank/DDBJ whole genome shotgun (WGS) entry which is preliminary data.</text>
</comment>
<evidence type="ECO:0008006" key="4">
    <source>
        <dbReference type="Google" id="ProtNLM"/>
    </source>
</evidence>
<evidence type="ECO:0000256" key="1">
    <source>
        <dbReference type="SAM" id="MobiDB-lite"/>
    </source>
</evidence>
<evidence type="ECO:0000313" key="2">
    <source>
        <dbReference type="EMBL" id="MCE0481162.1"/>
    </source>
</evidence>
<accession>A0ABS8VP40</accession>
<dbReference type="InterPro" id="IPR040256">
    <property type="entry name" value="At4g02000-like"/>
</dbReference>
<protein>
    <recommendedName>
        <fullName evidence="4">DUF4283 domain-containing protein</fullName>
    </recommendedName>
</protein>
<reference evidence="2 3" key="1">
    <citation type="journal article" date="2021" name="BMC Genomics">
        <title>Datura genome reveals duplications of psychoactive alkaloid biosynthetic genes and high mutation rate following tissue culture.</title>
        <authorList>
            <person name="Rajewski A."/>
            <person name="Carter-House D."/>
            <person name="Stajich J."/>
            <person name="Litt A."/>
        </authorList>
    </citation>
    <scope>NUCLEOTIDE SEQUENCE [LARGE SCALE GENOMIC DNA]</scope>
    <source>
        <strain evidence="2">AR-01</strain>
    </source>
</reference>
<dbReference type="Proteomes" id="UP000823775">
    <property type="component" value="Unassembled WGS sequence"/>
</dbReference>
<feature type="region of interest" description="Disordered" evidence="1">
    <location>
        <begin position="148"/>
        <end position="168"/>
    </location>
</feature>
<dbReference type="PANTHER" id="PTHR31286:SF180">
    <property type="entry name" value="OS10G0362600 PROTEIN"/>
    <property type="match status" value="1"/>
</dbReference>
<evidence type="ECO:0000313" key="3">
    <source>
        <dbReference type="Proteomes" id="UP000823775"/>
    </source>
</evidence>
<keyword evidence="3" id="KW-1185">Reference proteome</keyword>
<dbReference type="EMBL" id="JACEIK010005287">
    <property type="protein sequence ID" value="MCE0481162.1"/>
    <property type="molecule type" value="Genomic_DNA"/>
</dbReference>